<evidence type="ECO:0000256" key="4">
    <source>
        <dbReference type="ARBA" id="ARBA00022692"/>
    </source>
</evidence>
<evidence type="ECO:0000256" key="1">
    <source>
        <dbReference type="ARBA" id="ARBA00004651"/>
    </source>
</evidence>
<dbReference type="InterPro" id="IPR051310">
    <property type="entry name" value="MCP_chemotaxis"/>
</dbReference>
<evidence type="ECO:0000256" key="2">
    <source>
        <dbReference type="ARBA" id="ARBA00022475"/>
    </source>
</evidence>
<dbReference type="SUPFAM" id="SSF58104">
    <property type="entry name" value="Methyl-accepting chemotaxis protein (MCP) signaling domain"/>
    <property type="match status" value="1"/>
</dbReference>
<dbReference type="EMBL" id="CAJPVI010000101">
    <property type="protein sequence ID" value="CAG2160969.1"/>
    <property type="molecule type" value="Genomic_DNA"/>
</dbReference>
<keyword evidence="6 9" id="KW-0472">Membrane</keyword>
<evidence type="ECO:0000259" key="11">
    <source>
        <dbReference type="PROSITE" id="PS50885"/>
    </source>
</evidence>
<protein>
    <recommendedName>
        <fullName evidence="14">Methyl-accepting chemotaxis sensory transducer with Cache sensor</fullName>
    </recommendedName>
</protein>
<evidence type="ECO:0000256" key="8">
    <source>
        <dbReference type="PROSITE-ProRule" id="PRU00284"/>
    </source>
</evidence>
<keyword evidence="2" id="KW-1003">Cell membrane</keyword>
<organism evidence="12 13">
    <name type="scientific">Cupriavidus numazuensis</name>
    <dbReference type="NCBI Taxonomy" id="221992"/>
    <lineage>
        <taxon>Bacteria</taxon>
        <taxon>Pseudomonadati</taxon>
        <taxon>Pseudomonadota</taxon>
        <taxon>Betaproteobacteria</taxon>
        <taxon>Burkholderiales</taxon>
        <taxon>Burkholderiaceae</taxon>
        <taxon>Cupriavidus</taxon>
    </lineage>
</organism>
<dbReference type="PANTHER" id="PTHR43531">
    <property type="entry name" value="PROTEIN ICFG"/>
    <property type="match status" value="1"/>
</dbReference>
<comment type="caution">
    <text evidence="12">The sequence shown here is derived from an EMBL/GenBank/DDBJ whole genome shotgun (WGS) entry which is preliminary data.</text>
</comment>
<feature type="transmembrane region" description="Helical" evidence="9">
    <location>
        <begin position="190"/>
        <end position="211"/>
    </location>
</feature>
<dbReference type="Gene3D" id="1.10.287.950">
    <property type="entry name" value="Methyl-accepting chemotaxis protein"/>
    <property type="match status" value="1"/>
</dbReference>
<feature type="domain" description="Methyl-accepting transducer" evidence="10">
    <location>
        <begin position="273"/>
        <end position="502"/>
    </location>
</feature>
<keyword evidence="3" id="KW-0488">Methylation</keyword>
<dbReference type="PANTHER" id="PTHR43531:SF14">
    <property type="entry name" value="METHYL-ACCEPTING CHEMOTAXIS PROTEIN I-RELATED"/>
    <property type="match status" value="1"/>
</dbReference>
<dbReference type="InterPro" id="IPR033480">
    <property type="entry name" value="sCache_2"/>
</dbReference>
<reference evidence="12 13" key="1">
    <citation type="submission" date="2021-03" db="EMBL/GenBank/DDBJ databases">
        <authorList>
            <person name="Peeters C."/>
        </authorList>
    </citation>
    <scope>NUCLEOTIDE SEQUENCE [LARGE SCALE GENOMIC DNA]</scope>
    <source>
        <strain evidence="12 13">LMG 26411</strain>
    </source>
</reference>
<evidence type="ECO:0000313" key="12">
    <source>
        <dbReference type="EMBL" id="CAG2160969.1"/>
    </source>
</evidence>
<gene>
    <name evidence="12" type="ORF">LMG26411_07898</name>
</gene>
<dbReference type="PROSITE" id="PS50885">
    <property type="entry name" value="HAMP"/>
    <property type="match status" value="1"/>
</dbReference>
<evidence type="ECO:0000313" key="13">
    <source>
        <dbReference type="Proteomes" id="UP000672657"/>
    </source>
</evidence>
<dbReference type="Gene3D" id="3.30.450.20">
    <property type="entry name" value="PAS domain"/>
    <property type="match status" value="1"/>
</dbReference>
<dbReference type="SMART" id="SM00283">
    <property type="entry name" value="MA"/>
    <property type="match status" value="1"/>
</dbReference>
<evidence type="ECO:0000256" key="9">
    <source>
        <dbReference type="SAM" id="Phobius"/>
    </source>
</evidence>
<dbReference type="InterPro" id="IPR003660">
    <property type="entry name" value="HAMP_dom"/>
</dbReference>
<evidence type="ECO:0000259" key="10">
    <source>
        <dbReference type="PROSITE" id="PS50111"/>
    </source>
</evidence>
<accession>A0ABM8TW45</accession>
<dbReference type="SMART" id="SM01049">
    <property type="entry name" value="Cache_2"/>
    <property type="match status" value="1"/>
</dbReference>
<evidence type="ECO:0000256" key="6">
    <source>
        <dbReference type="ARBA" id="ARBA00023136"/>
    </source>
</evidence>
<dbReference type="CDD" id="cd11386">
    <property type="entry name" value="MCP_signal"/>
    <property type="match status" value="1"/>
</dbReference>
<dbReference type="InterPro" id="IPR004089">
    <property type="entry name" value="MCPsignal_dom"/>
</dbReference>
<dbReference type="PRINTS" id="PR00260">
    <property type="entry name" value="CHEMTRNSDUCR"/>
</dbReference>
<dbReference type="RefSeq" id="WP_211958608.1">
    <property type="nucleotide sequence ID" value="NZ_CAJPVI010000101.1"/>
</dbReference>
<dbReference type="Proteomes" id="UP000672657">
    <property type="component" value="Unassembled WGS sequence"/>
</dbReference>
<evidence type="ECO:0000256" key="5">
    <source>
        <dbReference type="ARBA" id="ARBA00022989"/>
    </source>
</evidence>
<dbReference type="Pfam" id="PF17200">
    <property type="entry name" value="sCache_2"/>
    <property type="match status" value="1"/>
</dbReference>
<evidence type="ECO:0000256" key="3">
    <source>
        <dbReference type="ARBA" id="ARBA00022481"/>
    </source>
</evidence>
<evidence type="ECO:0008006" key="14">
    <source>
        <dbReference type="Google" id="ProtNLM"/>
    </source>
</evidence>
<name>A0ABM8TW45_9BURK</name>
<evidence type="ECO:0000256" key="7">
    <source>
        <dbReference type="ARBA" id="ARBA00029447"/>
    </source>
</evidence>
<dbReference type="InterPro" id="IPR004090">
    <property type="entry name" value="Chemotax_Me-accpt_rcpt"/>
</dbReference>
<proteinExistence type="inferred from homology"/>
<keyword evidence="8" id="KW-0807">Transducer</keyword>
<comment type="subcellular location">
    <subcellularLocation>
        <location evidence="1">Cell membrane</location>
        <topology evidence="1">Multi-pass membrane protein</topology>
    </subcellularLocation>
</comment>
<sequence>MNRITLNTKLWAALAVIWLALLGLGTWNAFHTRSVMMDERRDSVKALVQATEAIVSAYAERAAKGSMTTEAAQQAAKDAVQAIRFGSSSYLLLVNSKPQIVLNPGRPEMNGKDVGDFKDPDGAPIYQRIVQAGKSGASGGDGFTTYRGRLPGTETPELKLTYVRYVPAWDWHVATGVYVKDVNDAFRDSLVQAALGTLLIGAIVSAVMLAIMRVVNRSLGGEPAYAVEAVARIAAGDFTLPVHTRDGDETSVLAAMRQMQQRLSATLHGIRDAADSIGSATSQISAGNADLSQRTEEQASALEQTAASMEELTGIVRQNADNARQASTLAVNASETANRGGEVVGQVVSTMDAISKASRQIVDIIGVIEGIAFQTNILALNAAVEAARAGEQGRGFAVVAGEVRTLAQRSATAAKEIKSLIDNSAAQVEAGTALVSRAGQTMGEVVDAVRRVTDIMGEISAASAEQSTGIEQVGHAVTQMDSVTQQNAALVEESAAAAHALAEQGQRMMQAVAAFRLAGA</sequence>
<keyword evidence="4 9" id="KW-0812">Transmembrane</keyword>
<feature type="domain" description="HAMP" evidence="11">
    <location>
        <begin position="227"/>
        <end position="268"/>
    </location>
</feature>
<dbReference type="Pfam" id="PF00015">
    <property type="entry name" value="MCPsignal"/>
    <property type="match status" value="1"/>
</dbReference>
<comment type="similarity">
    <text evidence="7">Belongs to the methyl-accepting chemotaxis (MCP) protein family.</text>
</comment>
<keyword evidence="5 9" id="KW-1133">Transmembrane helix</keyword>
<keyword evidence="13" id="KW-1185">Reference proteome</keyword>
<dbReference type="PROSITE" id="PS50111">
    <property type="entry name" value="CHEMOTAXIS_TRANSDUC_2"/>
    <property type="match status" value="1"/>
</dbReference>